<keyword evidence="1" id="KW-0677">Repeat</keyword>
<dbReference type="Proteomes" id="UP000265520">
    <property type="component" value="Unassembled WGS sequence"/>
</dbReference>
<protein>
    <submittedName>
        <fullName evidence="5">Disease resistance protein</fullName>
    </submittedName>
</protein>
<evidence type="ECO:0000256" key="3">
    <source>
        <dbReference type="ARBA" id="ARBA00022821"/>
    </source>
</evidence>
<reference evidence="5 6" key="1">
    <citation type="journal article" date="2018" name="Front. Plant Sci.">
        <title>Red Clover (Trifolium pratense) and Zigzag Clover (T. medium) - A Picture of Genomic Similarities and Differences.</title>
        <authorList>
            <person name="Dluhosova J."/>
            <person name="Istvanek J."/>
            <person name="Nedelnik J."/>
            <person name="Repkova J."/>
        </authorList>
    </citation>
    <scope>NUCLEOTIDE SEQUENCE [LARGE SCALE GENOMIC DNA]</scope>
    <source>
        <strain evidence="6">cv. 10/8</strain>
        <tissue evidence="5">Leaf</tissue>
    </source>
</reference>
<dbReference type="GO" id="GO:0006952">
    <property type="term" value="P:defense response"/>
    <property type="evidence" value="ECO:0007669"/>
    <property type="project" value="UniProtKB-KW"/>
</dbReference>
<keyword evidence="3" id="KW-0611">Plant defense</keyword>
<feature type="non-terminal residue" evidence="5">
    <location>
        <position position="1"/>
    </location>
</feature>
<evidence type="ECO:0000313" key="6">
    <source>
        <dbReference type="Proteomes" id="UP000265520"/>
    </source>
</evidence>
<evidence type="ECO:0000313" key="5">
    <source>
        <dbReference type="EMBL" id="MCI44454.1"/>
    </source>
</evidence>
<evidence type="ECO:0000256" key="1">
    <source>
        <dbReference type="ARBA" id="ARBA00022737"/>
    </source>
</evidence>
<feature type="domain" description="Disease resistance N-terminal" evidence="4">
    <location>
        <begin position="1"/>
        <end position="80"/>
    </location>
</feature>
<proteinExistence type="predicted"/>
<evidence type="ECO:0000259" key="4">
    <source>
        <dbReference type="Pfam" id="PF18052"/>
    </source>
</evidence>
<sequence>GKLASRAVEEASLALGVYDDLQDIKETVSLIKAVLLDAEQKQWQNNELRVWLRQIKRVFADTEDVIDDFECEALRNHVVKTSGSTNRK</sequence>
<dbReference type="InterPro" id="IPR041118">
    <property type="entry name" value="Rx_N"/>
</dbReference>
<dbReference type="AlphaFoldDB" id="A0A392S8E7"/>
<accession>A0A392S8E7</accession>
<name>A0A392S8E7_9FABA</name>
<dbReference type="Gene3D" id="1.20.5.4130">
    <property type="match status" value="1"/>
</dbReference>
<feature type="non-terminal residue" evidence="5">
    <location>
        <position position="88"/>
    </location>
</feature>
<keyword evidence="2" id="KW-0547">Nucleotide-binding</keyword>
<dbReference type="EMBL" id="LXQA010330829">
    <property type="protein sequence ID" value="MCI44454.1"/>
    <property type="molecule type" value="Genomic_DNA"/>
</dbReference>
<dbReference type="Pfam" id="PF18052">
    <property type="entry name" value="Rx_N"/>
    <property type="match status" value="1"/>
</dbReference>
<keyword evidence="6" id="KW-1185">Reference proteome</keyword>
<comment type="caution">
    <text evidence="5">The sequence shown here is derived from an EMBL/GenBank/DDBJ whole genome shotgun (WGS) entry which is preliminary data.</text>
</comment>
<dbReference type="GO" id="GO:0000166">
    <property type="term" value="F:nucleotide binding"/>
    <property type="evidence" value="ECO:0007669"/>
    <property type="project" value="UniProtKB-KW"/>
</dbReference>
<evidence type="ECO:0000256" key="2">
    <source>
        <dbReference type="ARBA" id="ARBA00022741"/>
    </source>
</evidence>
<organism evidence="5 6">
    <name type="scientific">Trifolium medium</name>
    <dbReference type="NCBI Taxonomy" id="97028"/>
    <lineage>
        <taxon>Eukaryota</taxon>
        <taxon>Viridiplantae</taxon>
        <taxon>Streptophyta</taxon>
        <taxon>Embryophyta</taxon>
        <taxon>Tracheophyta</taxon>
        <taxon>Spermatophyta</taxon>
        <taxon>Magnoliopsida</taxon>
        <taxon>eudicotyledons</taxon>
        <taxon>Gunneridae</taxon>
        <taxon>Pentapetalae</taxon>
        <taxon>rosids</taxon>
        <taxon>fabids</taxon>
        <taxon>Fabales</taxon>
        <taxon>Fabaceae</taxon>
        <taxon>Papilionoideae</taxon>
        <taxon>50 kb inversion clade</taxon>
        <taxon>NPAAA clade</taxon>
        <taxon>Hologalegina</taxon>
        <taxon>IRL clade</taxon>
        <taxon>Trifolieae</taxon>
        <taxon>Trifolium</taxon>
    </lineage>
</organism>